<feature type="transmembrane region" description="Helical" evidence="8">
    <location>
        <begin position="109"/>
        <end position="131"/>
    </location>
</feature>
<comment type="caution">
    <text evidence="10">The sequence shown here is derived from an EMBL/GenBank/DDBJ whole genome shotgun (WGS) entry which is preliminary data.</text>
</comment>
<keyword evidence="5 8" id="KW-0812">Transmembrane</keyword>
<dbReference type="Pfam" id="PF00528">
    <property type="entry name" value="BPD_transp_1"/>
    <property type="match status" value="1"/>
</dbReference>
<evidence type="ECO:0000259" key="9">
    <source>
        <dbReference type="PROSITE" id="PS50928"/>
    </source>
</evidence>
<feature type="transmembrane region" description="Helical" evidence="8">
    <location>
        <begin position="137"/>
        <end position="157"/>
    </location>
</feature>
<dbReference type="PANTHER" id="PTHR43357:SF4">
    <property type="entry name" value="INNER MEMBRANE ABC TRANSPORTER PERMEASE PROTEIN YDCV"/>
    <property type="match status" value="1"/>
</dbReference>
<dbReference type="EMBL" id="NNRK01000002">
    <property type="protein sequence ID" value="OYR19597.1"/>
    <property type="molecule type" value="Genomic_DNA"/>
</dbReference>
<dbReference type="InterPro" id="IPR000515">
    <property type="entry name" value="MetI-like"/>
</dbReference>
<dbReference type="PANTHER" id="PTHR43357">
    <property type="entry name" value="INNER MEMBRANE ABC TRANSPORTER PERMEASE PROTEIN YDCV"/>
    <property type="match status" value="1"/>
</dbReference>
<comment type="similarity">
    <text evidence="8">Belongs to the binding-protein-dependent transport system permease family.</text>
</comment>
<feature type="transmembrane region" description="Helical" evidence="8">
    <location>
        <begin position="77"/>
        <end position="97"/>
    </location>
</feature>
<dbReference type="Gene3D" id="1.10.3720.10">
    <property type="entry name" value="MetI-like"/>
    <property type="match status" value="1"/>
</dbReference>
<feature type="transmembrane region" description="Helical" evidence="8">
    <location>
        <begin position="204"/>
        <end position="225"/>
    </location>
</feature>
<dbReference type="AlphaFoldDB" id="A0A256FXL2"/>
<gene>
    <name evidence="10" type="ORF">CEV32_4935</name>
</gene>
<feature type="domain" description="ABC transmembrane type-1" evidence="9">
    <location>
        <begin position="71"/>
        <end position="261"/>
    </location>
</feature>
<comment type="subcellular location">
    <subcellularLocation>
        <location evidence="1">Cell inner membrane</location>
        <topology evidence="1">Multi-pass membrane protein</topology>
    </subcellularLocation>
    <subcellularLocation>
        <location evidence="8">Cell membrane</location>
        <topology evidence="8">Multi-pass membrane protein</topology>
    </subcellularLocation>
</comment>
<reference evidence="10 11" key="1">
    <citation type="submission" date="2017-07" db="EMBL/GenBank/DDBJ databases">
        <title>Phylogenetic study on the rhizospheric bacterium Ochrobactrum sp. A44.</title>
        <authorList>
            <person name="Krzyzanowska D.M."/>
            <person name="Ossowicki A."/>
            <person name="Rajewska M."/>
            <person name="Maciag T."/>
            <person name="Kaczynski Z."/>
            <person name="Czerwicka M."/>
            <person name="Jafra S."/>
        </authorList>
    </citation>
    <scope>NUCLEOTIDE SEQUENCE [LARGE SCALE GENOMIC DNA]</scope>
    <source>
        <strain evidence="10 11">PR17</strain>
    </source>
</reference>
<dbReference type="SUPFAM" id="SSF161098">
    <property type="entry name" value="MetI-like"/>
    <property type="match status" value="1"/>
</dbReference>
<accession>A0A256FXL2</accession>
<feature type="transmembrane region" description="Helical" evidence="8">
    <location>
        <begin position="245"/>
        <end position="266"/>
    </location>
</feature>
<evidence type="ECO:0000313" key="10">
    <source>
        <dbReference type="EMBL" id="OYR19597.1"/>
    </source>
</evidence>
<dbReference type="GO" id="GO:0005886">
    <property type="term" value="C:plasma membrane"/>
    <property type="evidence" value="ECO:0007669"/>
    <property type="project" value="UniProtKB-SubCell"/>
</dbReference>
<evidence type="ECO:0000256" key="2">
    <source>
        <dbReference type="ARBA" id="ARBA00022448"/>
    </source>
</evidence>
<dbReference type="PROSITE" id="PS50928">
    <property type="entry name" value="ABC_TM1"/>
    <property type="match status" value="1"/>
</dbReference>
<keyword evidence="7 8" id="KW-0472">Membrane</keyword>
<keyword evidence="3" id="KW-1003">Cell membrane</keyword>
<evidence type="ECO:0000256" key="8">
    <source>
        <dbReference type="RuleBase" id="RU363032"/>
    </source>
</evidence>
<evidence type="ECO:0000256" key="5">
    <source>
        <dbReference type="ARBA" id="ARBA00022692"/>
    </source>
</evidence>
<dbReference type="RefSeq" id="WP_094573419.1">
    <property type="nucleotide sequence ID" value="NZ_JBHEEL010000024.1"/>
</dbReference>
<evidence type="ECO:0000256" key="1">
    <source>
        <dbReference type="ARBA" id="ARBA00004429"/>
    </source>
</evidence>
<protein>
    <submittedName>
        <fullName evidence="10">Binding-protein-dependent transport system inner membrane component family protein</fullName>
    </submittedName>
</protein>
<keyword evidence="11" id="KW-1185">Reference proteome</keyword>
<sequence>MSARAFGEPHGSTAFARTMIITLFLLFMIVPIIATGLFSFSIRWDRTLWPEGFTTQWWSKVMAKTAFRTTLMNSLTVSSATVFLSLTLVAPTAYWVHTKLPRAKPVMEILAIIPFGFPAVVLALGLIRFYGALPIPFVNSPVLLICAYVTITLPFMYRPVMNALETLDTRILTEASGSLGASERQTFLFVILPNIRSGIVNGSLLVFSAAFVEFALANLLVGTRFKTFPMYLVEFTRFDGRQASALALISFACAWVISLGILSTSGRNRRQLFRKRRASVATC</sequence>
<dbReference type="GO" id="GO:0055085">
    <property type="term" value="P:transmembrane transport"/>
    <property type="evidence" value="ECO:0007669"/>
    <property type="project" value="InterPro"/>
</dbReference>
<keyword evidence="2 8" id="KW-0813">Transport</keyword>
<dbReference type="OrthoDB" id="5622164at2"/>
<feature type="transmembrane region" description="Helical" evidence="8">
    <location>
        <begin position="20"/>
        <end position="42"/>
    </location>
</feature>
<keyword evidence="6 8" id="KW-1133">Transmembrane helix</keyword>
<dbReference type="Proteomes" id="UP000216345">
    <property type="component" value="Unassembled WGS sequence"/>
</dbReference>
<proteinExistence type="inferred from homology"/>
<evidence type="ECO:0000256" key="6">
    <source>
        <dbReference type="ARBA" id="ARBA00022989"/>
    </source>
</evidence>
<evidence type="ECO:0000256" key="4">
    <source>
        <dbReference type="ARBA" id="ARBA00022519"/>
    </source>
</evidence>
<dbReference type="CDD" id="cd06261">
    <property type="entry name" value="TM_PBP2"/>
    <property type="match status" value="1"/>
</dbReference>
<keyword evidence="4" id="KW-0997">Cell inner membrane</keyword>
<evidence type="ECO:0000313" key="11">
    <source>
        <dbReference type="Proteomes" id="UP000216345"/>
    </source>
</evidence>
<evidence type="ECO:0000256" key="3">
    <source>
        <dbReference type="ARBA" id="ARBA00022475"/>
    </source>
</evidence>
<dbReference type="InterPro" id="IPR035906">
    <property type="entry name" value="MetI-like_sf"/>
</dbReference>
<name>A0A256FXL2_9HYPH</name>
<organism evidence="10 11">
    <name type="scientific">Brucella rhizosphaerae</name>
    <dbReference type="NCBI Taxonomy" id="571254"/>
    <lineage>
        <taxon>Bacteria</taxon>
        <taxon>Pseudomonadati</taxon>
        <taxon>Pseudomonadota</taxon>
        <taxon>Alphaproteobacteria</taxon>
        <taxon>Hyphomicrobiales</taxon>
        <taxon>Brucellaceae</taxon>
        <taxon>Brucella/Ochrobactrum group</taxon>
        <taxon>Brucella</taxon>
    </lineage>
</organism>
<evidence type="ECO:0000256" key="7">
    <source>
        <dbReference type="ARBA" id="ARBA00023136"/>
    </source>
</evidence>